<dbReference type="EMBL" id="CP012029">
    <property type="protein sequence ID" value="ALO28015.1"/>
    <property type="molecule type" value="Genomic_DNA"/>
</dbReference>
<dbReference type="AlphaFoldDB" id="A0A0E3B632"/>
<reference evidence="1 2" key="1">
    <citation type="journal article" date="2015" name="PLoS Negl. Trop. Dis.">
        <title>Distribution of Plasmids in Distinct Leptospira Pathogenic Species.</title>
        <authorList>
            <person name="Wang Y."/>
            <person name="Zhuang X."/>
            <person name="Zhong Y."/>
            <person name="Zhang C."/>
            <person name="Zhang Y."/>
            <person name="Zeng L."/>
            <person name="Zhu Y."/>
            <person name="He P."/>
            <person name="Dong K."/>
            <person name="Pal U."/>
            <person name="Guo X."/>
            <person name="Qin J."/>
        </authorList>
    </citation>
    <scope>NUCLEOTIDE SEQUENCE [LARGE SCALE GENOMIC DNA]</scope>
    <source>
        <strain evidence="1 2">56604</strain>
    </source>
</reference>
<evidence type="ECO:0000313" key="1">
    <source>
        <dbReference type="EMBL" id="ALO28015.1"/>
    </source>
</evidence>
<dbReference type="Proteomes" id="UP000058857">
    <property type="component" value="Chromosome 1"/>
</dbReference>
<evidence type="ECO:0000313" key="2">
    <source>
        <dbReference type="Proteomes" id="UP000058857"/>
    </source>
</evidence>
<name>A0A0E3B632_LEPBO</name>
<sequence length="68" mass="8259">MFVIFPCWILNRYHRINGCFPAFLSKVLLPRFTPILFPLENENRFTLTFKLFKAKKIITTFSKIRTYR</sequence>
<gene>
    <name evidence="1" type="ORF">LBBP_03854</name>
</gene>
<accession>A0A0E3B632</accession>
<organism evidence="1">
    <name type="scientific">Leptospira borgpetersenii serovar Ballum</name>
    <dbReference type="NCBI Taxonomy" id="280505"/>
    <lineage>
        <taxon>Bacteria</taxon>
        <taxon>Pseudomonadati</taxon>
        <taxon>Spirochaetota</taxon>
        <taxon>Spirochaetia</taxon>
        <taxon>Leptospirales</taxon>
        <taxon>Leptospiraceae</taxon>
        <taxon>Leptospira</taxon>
    </lineage>
</organism>
<dbReference type="PATRIC" id="fig|280505.15.peg.3756"/>
<proteinExistence type="predicted"/>
<protein>
    <submittedName>
        <fullName evidence="1">Uncharacterized protein</fullName>
    </submittedName>
</protein>